<organism evidence="4 5">
    <name type="scientific">Winogradskyella aurantia</name>
    <dbReference type="NCBI Taxonomy" id="1915063"/>
    <lineage>
        <taxon>Bacteria</taxon>
        <taxon>Pseudomonadati</taxon>
        <taxon>Bacteroidota</taxon>
        <taxon>Flavobacteriia</taxon>
        <taxon>Flavobacteriales</taxon>
        <taxon>Flavobacteriaceae</taxon>
        <taxon>Winogradskyella</taxon>
    </lineage>
</organism>
<dbReference type="InterPro" id="IPR001608">
    <property type="entry name" value="Ala_racemase_N"/>
</dbReference>
<keyword evidence="2" id="KW-0456">Lyase</keyword>
<dbReference type="Proteomes" id="UP000216840">
    <property type="component" value="Unassembled WGS sequence"/>
</dbReference>
<dbReference type="OrthoDB" id="9788869at2"/>
<dbReference type="InterPro" id="IPR051466">
    <property type="entry name" value="D-amino_acid_metab_enzyme"/>
</dbReference>
<dbReference type="SMART" id="SM01119">
    <property type="entry name" value="D-ser_dehydrat"/>
    <property type="match status" value="1"/>
</dbReference>
<dbReference type="GO" id="GO:0008721">
    <property type="term" value="F:D-serine ammonia-lyase activity"/>
    <property type="evidence" value="ECO:0007669"/>
    <property type="project" value="TreeGrafter"/>
</dbReference>
<comment type="caution">
    <text evidence="4">The sequence shown here is derived from an EMBL/GenBank/DDBJ whole genome shotgun (WGS) entry which is preliminary data.</text>
</comment>
<name>A0A265UT36_9FLAO</name>
<reference evidence="4 5" key="1">
    <citation type="submission" date="2017-05" db="EMBL/GenBank/DDBJ databases">
        <title>The draft genome sequence of Idiomarina salinarum WNB302.</title>
        <authorList>
            <person name="Sun Y."/>
            <person name="Chen B."/>
            <person name="Du Z."/>
        </authorList>
    </citation>
    <scope>NUCLEOTIDE SEQUENCE [LARGE SCALE GENOMIC DNA]</scope>
    <source>
        <strain evidence="4 5">WNB302</strain>
    </source>
</reference>
<protein>
    <submittedName>
        <fullName evidence="4">Alanine racemase</fullName>
    </submittedName>
</protein>
<dbReference type="EMBL" id="NGJN01000004">
    <property type="protein sequence ID" value="OZV68479.1"/>
    <property type="molecule type" value="Genomic_DNA"/>
</dbReference>
<dbReference type="GO" id="GO:0036088">
    <property type="term" value="P:D-serine catabolic process"/>
    <property type="evidence" value="ECO:0007669"/>
    <property type="project" value="TreeGrafter"/>
</dbReference>
<evidence type="ECO:0000259" key="3">
    <source>
        <dbReference type="SMART" id="SM01119"/>
    </source>
</evidence>
<dbReference type="InterPro" id="IPR026956">
    <property type="entry name" value="D-ser_dehydrat-like_dom"/>
</dbReference>
<evidence type="ECO:0000313" key="5">
    <source>
        <dbReference type="Proteomes" id="UP000216840"/>
    </source>
</evidence>
<dbReference type="PANTHER" id="PTHR28004:SF2">
    <property type="entry name" value="D-SERINE DEHYDRATASE"/>
    <property type="match status" value="1"/>
</dbReference>
<gene>
    <name evidence="4" type="ORF">CA834_08350</name>
</gene>
<dbReference type="SUPFAM" id="SSF51419">
    <property type="entry name" value="PLP-binding barrel"/>
    <property type="match status" value="1"/>
</dbReference>
<dbReference type="InterPro" id="IPR042208">
    <property type="entry name" value="D-ser_dehydrat-like_sf"/>
</dbReference>
<accession>A0A265UT36</accession>
<keyword evidence="5" id="KW-1185">Reference proteome</keyword>
<evidence type="ECO:0000256" key="1">
    <source>
        <dbReference type="ARBA" id="ARBA00005323"/>
    </source>
</evidence>
<dbReference type="Pfam" id="PF14031">
    <property type="entry name" value="D-ser_dehydrat"/>
    <property type="match status" value="1"/>
</dbReference>
<sequence length="369" mass="41493">MSEWYEIEDIEAIDSPSLVLYEDNLMYNLHNMLAMVGGYTTMLMPHLKTNKMPKVIHRMIALGIKNFKASTIAEAEIAAREGAYGVLVAHQLVGPKLNRFLALCHNFPNTSFSTLVDNIGSAKVLNDLAIDAQRVVDVYIDINSGMNRSGISLGPGLETLLETISNCKGLQLSGLHVYDGHLRDSDFQNRKHQIEEEFEPINNLFERLKPTQPDIKLICGGTPSFTSHKHQKNRITSPGTCVLWDWGYGEQLKEQDFKPAALLVCRVISKPTKDIITIDLGHKAVGSENSIDKRVKFLNLEHYELISQSEEHGVLSVSTWDTIAVGDVYYGVPYHICPTVNLYDKVSLIQNKKKIDTWEITARQRKVTI</sequence>
<dbReference type="InterPro" id="IPR029066">
    <property type="entry name" value="PLP-binding_barrel"/>
</dbReference>
<dbReference type="CDD" id="cd06821">
    <property type="entry name" value="PLPDE_III_D-TA"/>
    <property type="match status" value="1"/>
</dbReference>
<evidence type="ECO:0000313" key="4">
    <source>
        <dbReference type="EMBL" id="OZV68479.1"/>
    </source>
</evidence>
<dbReference type="RefSeq" id="WP_094968243.1">
    <property type="nucleotide sequence ID" value="NZ_NGJN01000004.1"/>
</dbReference>
<proteinExistence type="inferred from homology"/>
<comment type="similarity">
    <text evidence="1">Belongs to the DSD1 family.</text>
</comment>
<dbReference type="Gene3D" id="3.20.20.10">
    <property type="entry name" value="Alanine racemase"/>
    <property type="match status" value="1"/>
</dbReference>
<evidence type="ECO:0000256" key="2">
    <source>
        <dbReference type="ARBA" id="ARBA00023239"/>
    </source>
</evidence>
<dbReference type="Pfam" id="PF01168">
    <property type="entry name" value="Ala_racemase_N"/>
    <property type="match status" value="1"/>
</dbReference>
<dbReference type="AlphaFoldDB" id="A0A265UT36"/>
<feature type="domain" description="D-serine dehydratase-like" evidence="3">
    <location>
        <begin position="260"/>
        <end position="350"/>
    </location>
</feature>
<dbReference type="PANTHER" id="PTHR28004">
    <property type="entry name" value="ZGC:162816-RELATED"/>
    <property type="match status" value="1"/>
</dbReference>
<dbReference type="Gene3D" id="2.40.37.20">
    <property type="entry name" value="D-serine dehydratase-like domain"/>
    <property type="match status" value="1"/>
</dbReference>